<sequence length="228" mass="24745">MSIPTRRPLLDPAFQSNPRKRPKPNTAIPSRVATGGTSLVEEWSATSGDRPTTQIIHHLADYDTPRIRRALRGSFRPGAHGGVHSLLSAAHSRPQPRPIPVDNTQFEEASIEHSGFHIDQPLPRQRKRKQPFHRVAKWNGDAFIPSSLRFTGLTLNLGHGGGLCPQYAASIPLPPDDILPHPTFGLPAAEDAAPGPSAFPDINPLHISPPNGVEDEDENTLSALADPE</sequence>
<dbReference type="EMBL" id="JASBNA010000012">
    <property type="protein sequence ID" value="KAK7687608.1"/>
    <property type="molecule type" value="Genomic_DNA"/>
</dbReference>
<organism evidence="2 3">
    <name type="scientific">Cerrena zonata</name>
    <dbReference type="NCBI Taxonomy" id="2478898"/>
    <lineage>
        <taxon>Eukaryota</taxon>
        <taxon>Fungi</taxon>
        <taxon>Dikarya</taxon>
        <taxon>Basidiomycota</taxon>
        <taxon>Agaricomycotina</taxon>
        <taxon>Agaricomycetes</taxon>
        <taxon>Polyporales</taxon>
        <taxon>Cerrenaceae</taxon>
        <taxon>Cerrena</taxon>
    </lineage>
</organism>
<name>A0AAW0G1I1_9APHY</name>
<evidence type="ECO:0000256" key="1">
    <source>
        <dbReference type="SAM" id="MobiDB-lite"/>
    </source>
</evidence>
<gene>
    <name evidence="2" type="ORF">QCA50_008822</name>
</gene>
<feature type="region of interest" description="Disordered" evidence="1">
    <location>
        <begin position="183"/>
        <end position="228"/>
    </location>
</feature>
<feature type="region of interest" description="Disordered" evidence="1">
    <location>
        <begin position="1"/>
        <end position="35"/>
    </location>
</feature>
<accession>A0AAW0G1I1</accession>
<keyword evidence="3" id="KW-1185">Reference proteome</keyword>
<reference evidence="2 3" key="1">
    <citation type="submission" date="2022-09" db="EMBL/GenBank/DDBJ databases">
        <authorList>
            <person name="Palmer J.M."/>
        </authorList>
    </citation>
    <scope>NUCLEOTIDE SEQUENCE [LARGE SCALE GENOMIC DNA]</scope>
    <source>
        <strain evidence="2 3">DSM 7382</strain>
    </source>
</reference>
<dbReference type="AlphaFoldDB" id="A0AAW0G1I1"/>
<proteinExistence type="predicted"/>
<dbReference type="Proteomes" id="UP001385951">
    <property type="component" value="Unassembled WGS sequence"/>
</dbReference>
<evidence type="ECO:0000313" key="2">
    <source>
        <dbReference type="EMBL" id="KAK7687608.1"/>
    </source>
</evidence>
<protein>
    <submittedName>
        <fullName evidence="2">Uncharacterized protein</fullName>
    </submittedName>
</protein>
<comment type="caution">
    <text evidence="2">The sequence shown here is derived from an EMBL/GenBank/DDBJ whole genome shotgun (WGS) entry which is preliminary data.</text>
</comment>
<evidence type="ECO:0000313" key="3">
    <source>
        <dbReference type="Proteomes" id="UP001385951"/>
    </source>
</evidence>